<proteinExistence type="predicted"/>
<feature type="non-terminal residue" evidence="3">
    <location>
        <position position="1"/>
    </location>
</feature>
<accession>A0A0K2UXG0</accession>
<dbReference type="Pfam" id="PF26080">
    <property type="entry name" value="CUB_animal"/>
    <property type="match status" value="1"/>
</dbReference>
<protein>
    <submittedName>
        <fullName evidence="3">Putative LOC100120886 [Nasonia vitripennis]</fullName>
    </submittedName>
</protein>
<dbReference type="PANTHER" id="PTHR33236:SF5">
    <property type="entry name" value="CUB DOMAIN-CONTAINING PROTEIN"/>
    <property type="match status" value="1"/>
</dbReference>
<name>A0A0K2UXG0_LEPSM</name>
<organism evidence="3">
    <name type="scientific">Lepeophtheirus salmonis</name>
    <name type="common">Salmon louse</name>
    <name type="synonym">Caligus salmonis</name>
    <dbReference type="NCBI Taxonomy" id="72036"/>
    <lineage>
        <taxon>Eukaryota</taxon>
        <taxon>Metazoa</taxon>
        <taxon>Ecdysozoa</taxon>
        <taxon>Arthropoda</taxon>
        <taxon>Crustacea</taxon>
        <taxon>Multicrustacea</taxon>
        <taxon>Hexanauplia</taxon>
        <taxon>Copepoda</taxon>
        <taxon>Siphonostomatoida</taxon>
        <taxon>Caligidae</taxon>
        <taxon>Lepeophtheirus</taxon>
    </lineage>
</organism>
<sequence>LNMVIFKFNQFKYITMERFSHLWKMLFLISFMAFACQCSPIDESRKGLSIFGFVRFQNTACNGTTRNGTCYTSNECSTRGGLPAGDTCASGYGVCCIFTLTCGGTSSENCTYLSKGSDSTSDCSFTICPKHSNICRIRFDFIVFRISDPVSSITNVGGSIGDCTTDSFSITGENGGSPVICGTNSGRHMIVDSIATCNMAQFFFGGGFNNEAFDIKVTQFECGFEDTTLAGPSGCLQYFTGQSGVIENYAFPTSISELVIEGKATHLSSQDYRICIRRETGNCRICYIPTVTGTMSKDSYGLGPSSNGIEAKSLVNEKCKGDFLEILSGIPFTSTNQMTVGAVNKICGRYFNTADDQIVSISVCSFSLPFELRFVTDQDEMTPETGDAVMNENKEEPRGTVGFSLTYKQFPC</sequence>
<evidence type="ECO:0000259" key="2">
    <source>
        <dbReference type="Pfam" id="PF26080"/>
    </source>
</evidence>
<keyword evidence="1" id="KW-0732">Signal</keyword>
<feature type="domain" description="CUB" evidence="2">
    <location>
        <begin position="232"/>
        <end position="409"/>
    </location>
</feature>
<dbReference type="AlphaFoldDB" id="A0A0K2UXG0"/>
<dbReference type="InterPro" id="IPR058698">
    <property type="entry name" value="CUB_metazoa"/>
</dbReference>
<dbReference type="OrthoDB" id="6344756at2759"/>
<feature type="chain" id="PRO_5005488977" evidence="1">
    <location>
        <begin position="39"/>
        <end position="412"/>
    </location>
</feature>
<evidence type="ECO:0000256" key="1">
    <source>
        <dbReference type="SAM" id="SignalP"/>
    </source>
</evidence>
<feature type="signal peptide" evidence="1">
    <location>
        <begin position="1"/>
        <end position="38"/>
    </location>
</feature>
<reference evidence="3" key="1">
    <citation type="submission" date="2014-05" db="EMBL/GenBank/DDBJ databases">
        <authorList>
            <person name="Chronopoulou M."/>
        </authorList>
    </citation>
    <scope>NUCLEOTIDE SEQUENCE</scope>
    <source>
        <tissue evidence="3">Whole organism</tissue>
    </source>
</reference>
<dbReference type="PANTHER" id="PTHR33236">
    <property type="entry name" value="INTRAFLAGELLAR TRANSPORT PROTEIN 122 FAMILY PROTEIN-RELATED"/>
    <property type="match status" value="1"/>
</dbReference>
<evidence type="ECO:0000313" key="3">
    <source>
        <dbReference type="EMBL" id="CDW42934.1"/>
    </source>
</evidence>
<dbReference type="EMBL" id="HACA01025573">
    <property type="protein sequence ID" value="CDW42934.1"/>
    <property type="molecule type" value="Transcribed_RNA"/>
</dbReference>